<gene>
    <name evidence="3" type="ORF">CKY47_32900</name>
</gene>
<protein>
    <recommendedName>
        <fullName evidence="2">PE domain-containing protein</fullName>
    </recommendedName>
</protein>
<sequence>MPFMASGSEAGTPVPARPVTMQVEPDQILALKARYEAVRDTIQDFLDTNRRSLRASPLADDEVSTDAASMFAENAGLAIDVTERFLDELNLNIDQLDQAARTYDLAEDTNENRMQQQNRGS</sequence>
<organism evidence="3 4">
    <name type="scientific">Saccharothrix yanglingensis</name>
    <dbReference type="NCBI Taxonomy" id="659496"/>
    <lineage>
        <taxon>Bacteria</taxon>
        <taxon>Bacillati</taxon>
        <taxon>Actinomycetota</taxon>
        <taxon>Actinomycetes</taxon>
        <taxon>Pseudonocardiales</taxon>
        <taxon>Pseudonocardiaceae</taxon>
        <taxon>Saccharothrix</taxon>
    </lineage>
</organism>
<accession>A0ABU0XBQ5</accession>
<comment type="caution">
    <text evidence="3">The sequence shown here is derived from an EMBL/GenBank/DDBJ whole genome shotgun (WGS) entry which is preliminary data.</text>
</comment>
<proteinExistence type="predicted"/>
<dbReference type="EMBL" id="NSDM01000020">
    <property type="protein sequence ID" value="MDQ2588674.1"/>
    <property type="molecule type" value="Genomic_DNA"/>
</dbReference>
<feature type="domain" description="PE" evidence="2">
    <location>
        <begin position="21"/>
        <end position="110"/>
    </location>
</feature>
<evidence type="ECO:0000313" key="3">
    <source>
        <dbReference type="EMBL" id="MDQ2588674.1"/>
    </source>
</evidence>
<reference evidence="3 4" key="1">
    <citation type="submission" date="2017-06" db="EMBL/GenBank/DDBJ databases">
        <title>Cultured bacterium strain Saccharothrix yanglingensis Hhs.015.</title>
        <authorList>
            <person name="Xia Y."/>
        </authorList>
    </citation>
    <scope>NUCLEOTIDE SEQUENCE [LARGE SCALE GENOMIC DNA]</scope>
    <source>
        <strain evidence="3 4">Hhs.015</strain>
    </source>
</reference>
<dbReference type="Pfam" id="PF00934">
    <property type="entry name" value="PE"/>
    <property type="match status" value="1"/>
</dbReference>
<dbReference type="RefSeq" id="WP_306750324.1">
    <property type="nucleotide sequence ID" value="NZ_NSDM01000020.1"/>
</dbReference>
<dbReference type="InterPro" id="IPR000084">
    <property type="entry name" value="PE-PGRS_N"/>
</dbReference>
<dbReference type="Proteomes" id="UP001225605">
    <property type="component" value="Unassembled WGS sequence"/>
</dbReference>
<evidence type="ECO:0000313" key="4">
    <source>
        <dbReference type="Proteomes" id="UP001225605"/>
    </source>
</evidence>
<evidence type="ECO:0000256" key="1">
    <source>
        <dbReference type="SAM" id="Coils"/>
    </source>
</evidence>
<name>A0ABU0XBQ5_9PSEU</name>
<feature type="coiled-coil region" evidence="1">
    <location>
        <begin position="79"/>
        <end position="106"/>
    </location>
</feature>
<evidence type="ECO:0000259" key="2">
    <source>
        <dbReference type="Pfam" id="PF00934"/>
    </source>
</evidence>
<dbReference type="Gene3D" id="1.10.287.850">
    <property type="entry name" value="HP0062-like domain"/>
    <property type="match status" value="1"/>
</dbReference>
<keyword evidence="1" id="KW-0175">Coiled coil</keyword>
<keyword evidence="4" id="KW-1185">Reference proteome</keyword>